<keyword evidence="8" id="KW-1185">Reference proteome</keyword>
<accession>A0A947GPR8</accession>
<dbReference type="PANTHER" id="PTHR43100">
    <property type="entry name" value="GLUTAMATE SYNTHASE [NADPH] SMALL CHAIN"/>
    <property type="match status" value="1"/>
</dbReference>
<protein>
    <submittedName>
        <fullName evidence="7">Glutamate synthase subunit beta</fullName>
    </submittedName>
</protein>
<dbReference type="Pfam" id="PF07992">
    <property type="entry name" value="Pyr_redox_2"/>
    <property type="match status" value="2"/>
</dbReference>
<evidence type="ECO:0000313" key="8">
    <source>
        <dbReference type="Proteomes" id="UP000717364"/>
    </source>
</evidence>
<dbReference type="InterPro" id="IPR023753">
    <property type="entry name" value="FAD/NAD-binding_dom"/>
</dbReference>
<evidence type="ECO:0000256" key="3">
    <source>
        <dbReference type="ARBA" id="ARBA00023164"/>
    </source>
</evidence>
<dbReference type="InterPro" id="IPR051394">
    <property type="entry name" value="Glutamate_Synthase"/>
</dbReference>
<dbReference type="InterPro" id="IPR006005">
    <property type="entry name" value="Glut_synth_ssu1"/>
</dbReference>
<gene>
    <name evidence="7" type="ORF">IXB50_14780</name>
</gene>
<keyword evidence="3" id="KW-0314">Glutamate biosynthesis</keyword>
<evidence type="ECO:0000313" key="7">
    <source>
        <dbReference type="EMBL" id="MBT9316691.1"/>
    </source>
</evidence>
<dbReference type="FunFam" id="3.50.50.60:FF:000022">
    <property type="entry name" value="Glutamate synthase [NADH], amyloplastic"/>
    <property type="match status" value="1"/>
</dbReference>
<dbReference type="PANTHER" id="PTHR43100:SF1">
    <property type="entry name" value="GLUTAMATE SYNTHASE [NADPH] SMALL CHAIN"/>
    <property type="match status" value="1"/>
</dbReference>
<evidence type="ECO:0000256" key="4">
    <source>
        <dbReference type="ARBA" id="ARBA00029440"/>
    </source>
</evidence>
<dbReference type="Proteomes" id="UP000717364">
    <property type="component" value="Unassembled WGS sequence"/>
</dbReference>
<feature type="domain" description="FAD/NAD(P)-binding" evidence="5">
    <location>
        <begin position="392"/>
        <end position="476"/>
    </location>
</feature>
<feature type="domain" description="FAD/NAD(P)-binding" evidence="5">
    <location>
        <begin position="154"/>
        <end position="328"/>
    </location>
</feature>
<dbReference type="AlphaFoldDB" id="A0A947GPR8"/>
<organism evidence="7 8">
    <name type="scientific">Leptothoe spongobia TAU-MAC 1115</name>
    <dbReference type="NCBI Taxonomy" id="1967444"/>
    <lineage>
        <taxon>Bacteria</taxon>
        <taxon>Bacillati</taxon>
        <taxon>Cyanobacteriota</taxon>
        <taxon>Cyanophyceae</taxon>
        <taxon>Nodosilineales</taxon>
        <taxon>Cymatolegaceae</taxon>
        <taxon>Leptothoe</taxon>
        <taxon>Leptothoe spongobia</taxon>
    </lineage>
</organism>
<dbReference type="RefSeq" id="WP_215609757.1">
    <property type="nucleotide sequence ID" value="NZ_JADOES010000031.1"/>
</dbReference>
<dbReference type="PRINTS" id="PR00419">
    <property type="entry name" value="ADXRDTASE"/>
</dbReference>
<evidence type="ECO:0000259" key="5">
    <source>
        <dbReference type="Pfam" id="PF07992"/>
    </source>
</evidence>
<dbReference type="InterPro" id="IPR028261">
    <property type="entry name" value="DPD_II"/>
</dbReference>
<feature type="domain" description="Dihydroprymidine dehydrogenase" evidence="6">
    <location>
        <begin position="24"/>
        <end position="140"/>
    </location>
</feature>
<proteinExistence type="predicted"/>
<dbReference type="Pfam" id="PF14691">
    <property type="entry name" value="Fer4_20"/>
    <property type="match status" value="1"/>
</dbReference>
<dbReference type="GO" id="GO:0016639">
    <property type="term" value="F:oxidoreductase activity, acting on the CH-NH2 group of donors, NAD or NADP as acceptor"/>
    <property type="evidence" value="ECO:0007669"/>
    <property type="project" value="InterPro"/>
</dbReference>
<dbReference type="EMBL" id="JADOES010000031">
    <property type="protein sequence ID" value="MBT9316691.1"/>
    <property type="molecule type" value="Genomic_DNA"/>
</dbReference>
<dbReference type="GO" id="GO:0051536">
    <property type="term" value="F:iron-sulfur cluster binding"/>
    <property type="evidence" value="ECO:0007669"/>
    <property type="project" value="InterPro"/>
</dbReference>
<dbReference type="Gene3D" id="1.10.1060.10">
    <property type="entry name" value="Alpha-helical ferredoxin"/>
    <property type="match status" value="1"/>
</dbReference>
<name>A0A947GPR8_9CYAN</name>
<keyword evidence="1" id="KW-0028">Amino-acid biosynthesis</keyword>
<dbReference type="InterPro" id="IPR009051">
    <property type="entry name" value="Helical_ferredxn"/>
</dbReference>
<reference evidence="7" key="1">
    <citation type="submission" date="2020-11" db="EMBL/GenBank/DDBJ databases">
        <authorList>
            <person name="Konstantinou D."/>
            <person name="Gkelis S."/>
            <person name="Popin R."/>
            <person name="Fewer D."/>
            <person name="Sivonen K."/>
        </authorList>
    </citation>
    <scope>NUCLEOTIDE SEQUENCE</scope>
    <source>
        <strain evidence="7">TAU-MAC 1115</strain>
    </source>
</reference>
<dbReference type="GO" id="GO:0006537">
    <property type="term" value="P:glutamate biosynthetic process"/>
    <property type="evidence" value="ECO:0007669"/>
    <property type="project" value="UniProtKB-KW"/>
</dbReference>
<reference evidence="7" key="2">
    <citation type="journal article" date="2021" name="Mar. Drugs">
        <title>Genome Reduction and Secondary Metabolism of the Marine Sponge-Associated Cyanobacterium Leptothoe.</title>
        <authorList>
            <person name="Konstantinou D."/>
            <person name="Popin R.V."/>
            <person name="Fewer D.P."/>
            <person name="Sivonen K."/>
            <person name="Gkelis S."/>
        </authorList>
    </citation>
    <scope>NUCLEOTIDE SEQUENCE</scope>
    <source>
        <strain evidence="7">TAU-MAC 1115</strain>
    </source>
</reference>
<evidence type="ECO:0000256" key="1">
    <source>
        <dbReference type="ARBA" id="ARBA00022605"/>
    </source>
</evidence>
<dbReference type="SUPFAM" id="SSF51971">
    <property type="entry name" value="Nucleotide-binding domain"/>
    <property type="match status" value="1"/>
</dbReference>
<dbReference type="NCBIfam" id="TIGR01317">
    <property type="entry name" value="GOGAT_sm_gam"/>
    <property type="match status" value="1"/>
</dbReference>
<evidence type="ECO:0000256" key="2">
    <source>
        <dbReference type="ARBA" id="ARBA00023002"/>
    </source>
</evidence>
<comment type="pathway">
    <text evidence="4">Amino-acid biosynthesis.</text>
</comment>
<keyword evidence="2" id="KW-0560">Oxidoreductase</keyword>
<dbReference type="Gene3D" id="3.50.50.60">
    <property type="entry name" value="FAD/NAD(P)-binding domain"/>
    <property type="match status" value="2"/>
</dbReference>
<comment type="caution">
    <text evidence="7">The sequence shown here is derived from an EMBL/GenBank/DDBJ whole genome shotgun (WGS) entry which is preliminary data.</text>
</comment>
<dbReference type="SUPFAM" id="SSF46548">
    <property type="entry name" value="alpha-helical ferredoxin"/>
    <property type="match status" value="1"/>
</dbReference>
<evidence type="ECO:0000259" key="6">
    <source>
        <dbReference type="Pfam" id="PF14691"/>
    </source>
</evidence>
<sequence>MGKPTGFLEYAREIAPDVAPLMRIHHWQEFHVPLSEQKLRDQTARCMDCGTPFCHTGNTINRMASGCPINNLIPEWNDLVYRGLWKEALDRLHKTNNFPEFTGRVCPAPCEGACVLGINNPPVTIKNIEHAIIDKGWEEGWVVAEPPAQRTGKTVAIVGSGPAGLSAAAQLNKAGHLVTVYERADRPGGLLMYGIPNMKLEKEAVVMRRLKLLEQEGVRFICNTEIGKDLSAQDLVKEYDAVVLCTGATRPRDLPIEGRDSKGIHFAMEFLTKNTQAVIDPTQNDQVISAKGKDVIIIGGGDTGTDCVGTSIRHGCNSVTQLEIMPKPPEERAPNNPWPEWPKIYRMDYGQEEAAAKFGDDPRAYLSTATKFETDDNGHVKAVHLVDVAWEKDDSGRFQMKHVAGSERVIPTQLVLLAMGFLGPEQPLIDALGLEQDGRSNIQAEYNRYTTSIPGVFAAGDCRRGQSLVVWAFNEGRGAARECDRYLMGHTDLP</sequence>
<dbReference type="InterPro" id="IPR036188">
    <property type="entry name" value="FAD/NAD-bd_sf"/>
</dbReference>